<dbReference type="InterPro" id="IPR000905">
    <property type="entry name" value="Gcp-like_dom"/>
</dbReference>
<comment type="catalytic activity">
    <reaction evidence="7">
        <text>L-threonylcarbamoyladenylate + adenosine(37) in tRNA = N(6)-L-threonylcarbamoyladenosine(37) in tRNA + AMP + H(+)</text>
        <dbReference type="Rhea" id="RHEA:37059"/>
        <dbReference type="Rhea" id="RHEA-COMP:10162"/>
        <dbReference type="Rhea" id="RHEA-COMP:10163"/>
        <dbReference type="ChEBI" id="CHEBI:15378"/>
        <dbReference type="ChEBI" id="CHEBI:73682"/>
        <dbReference type="ChEBI" id="CHEBI:74411"/>
        <dbReference type="ChEBI" id="CHEBI:74418"/>
        <dbReference type="ChEBI" id="CHEBI:456215"/>
        <dbReference type="EC" id="2.3.1.234"/>
    </reaction>
</comment>
<evidence type="ECO:0000313" key="10">
    <source>
        <dbReference type="Proteomes" id="UP000315471"/>
    </source>
</evidence>
<dbReference type="InterPro" id="IPR043129">
    <property type="entry name" value="ATPase_NBD"/>
</dbReference>
<evidence type="ECO:0000256" key="6">
    <source>
        <dbReference type="ARBA" id="ARBA00023315"/>
    </source>
</evidence>
<dbReference type="PANTHER" id="PTHR11735:SF11">
    <property type="entry name" value="TRNA THREONYLCARBAMOYLADENOSINE BIOSYNTHESIS PROTEIN TSAB"/>
    <property type="match status" value="1"/>
</dbReference>
<dbReference type="EMBL" id="SJPY01000010">
    <property type="protein sequence ID" value="TWU35299.1"/>
    <property type="molecule type" value="Genomic_DNA"/>
</dbReference>
<keyword evidence="2" id="KW-0808">Transferase</keyword>
<evidence type="ECO:0000256" key="5">
    <source>
        <dbReference type="ARBA" id="ARBA00023004"/>
    </source>
</evidence>
<keyword evidence="3" id="KW-0819">tRNA processing</keyword>
<evidence type="ECO:0000256" key="2">
    <source>
        <dbReference type="ARBA" id="ARBA00022679"/>
    </source>
</evidence>
<comment type="caution">
    <text evidence="9">The sequence shown here is derived from an EMBL/GenBank/DDBJ whole genome shotgun (WGS) entry which is preliminary data.</text>
</comment>
<dbReference type="NCBIfam" id="TIGR03725">
    <property type="entry name" value="T6A_YeaZ"/>
    <property type="match status" value="1"/>
</dbReference>
<proteinExistence type="predicted"/>
<keyword evidence="6" id="KW-0012">Acyltransferase</keyword>
<dbReference type="GO" id="GO:0061711">
    <property type="term" value="F:tRNA N(6)-L-threonylcarbamoyladenine synthase activity"/>
    <property type="evidence" value="ECO:0007669"/>
    <property type="project" value="UniProtKB-EC"/>
</dbReference>
<accession>A0A5C6DK98</accession>
<dbReference type="Gene3D" id="3.30.420.40">
    <property type="match status" value="1"/>
</dbReference>
<gene>
    <name evidence="9" type="primary">tsaB</name>
    <name evidence="9" type="ORF">Q31b_53950</name>
</gene>
<evidence type="ECO:0000313" key="9">
    <source>
        <dbReference type="EMBL" id="TWU35299.1"/>
    </source>
</evidence>
<sequence>MALRLPLIPLKKQAFYRSLRPLITLPHPISPSEANPFGTQLAIETTGRVGSVAVLSGGMVVFEQQIGEPSDKQTRTASEIGPVLQAALACCHEQAEPLAFVSVADGPGSFTGLRIGVTSAKMLSYALQVPLVAVNSLAAIAANVFDQQQKRMEDGGTLATTLLVACDAYRGQVFCATFEKSLLMPAVEWVHPSWSPLCEQVEILESEAWDSQLARVGATVDGVAGDEKPFRKYPIRPIERVQADAVGVGILGVRAAMISRWTDPFALVPRYLKPSAAEEKAAASLKPE</sequence>
<dbReference type="PANTHER" id="PTHR11735">
    <property type="entry name" value="TRNA N6-ADENOSINE THREONYLCARBAMOYLTRANSFERASE"/>
    <property type="match status" value="1"/>
</dbReference>
<keyword evidence="5" id="KW-0408">Iron</keyword>
<dbReference type="Proteomes" id="UP000315471">
    <property type="component" value="Unassembled WGS sequence"/>
</dbReference>
<name>A0A5C6DK98_9BACT</name>
<keyword evidence="10" id="KW-1185">Reference proteome</keyword>
<keyword evidence="4" id="KW-0479">Metal-binding</keyword>
<dbReference type="InterPro" id="IPR017861">
    <property type="entry name" value="KAE1/TsaD"/>
</dbReference>
<dbReference type="Pfam" id="PF00814">
    <property type="entry name" value="TsaD"/>
    <property type="match status" value="1"/>
</dbReference>
<organism evidence="9 10">
    <name type="scientific">Novipirellula aureliae</name>
    <dbReference type="NCBI Taxonomy" id="2527966"/>
    <lineage>
        <taxon>Bacteria</taxon>
        <taxon>Pseudomonadati</taxon>
        <taxon>Planctomycetota</taxon>
        <taxon>Planctomycetia</taxon>
        <taxon>Pirellulales</taxon>
        <taxon>Pirellulaceae</taxon>
        <taxon>Novipirellula</taxon>
    </lineage>
</organism>
<dbReference type="GO" id="GO:0005829">
    <property type="term" value="C:cytosol"/>
    <property type="evidence" value="ECO:0007669"/>
    <property type="project" value="TreeGrafter"/>
</dbReference>
<evidence type="ECO:0000256" key="3">
    <source>
        <dbReference type="ARBA" id="ARBA00022694"/>
    </source>
</evidence>
<dbReference type="GO" id="GO:0002949">
    <property type="term" value="P:tRNA threonylcarbamoyladenosine modification"/>
    <property type="evidence" value="ECO:0007669"/>
    <property type="project" value="InterPro"/>
</dbReference>
<dbReference type="SUPFAM" id="SSF53067">
    <property type="entry name" value="Actin-like ATPase domain"/>
    <property type="match status" value="1"/>
</dbReference>
<evidence type="ECO:0000256" key="4">
    <source>
        <dbReference type="ARBA" id="ARBA00022723"/>
    </source>
</evidence>
<evidence type="ECO:0000256" key="1">
    <source>
        <dbReference type="ARBA" id="ARBA00012156"/>
    </source>
</evidence>
<dbReference type="EC" id="2.3.1.234" evidence="1"/>
<evidence type="ECO:0000256" key="7">
    <source>
        <dbReference type="ARBA" id="ARBA00048117"/>
    </source>
</evidence>
<dbReference type="InterPro" id="IPR022496">
    <property type="entry name" value="T6A_TsaB"/>
</dbReference>
<evidence type="ECO:0000259" key="8">
    <source>
        <dbReference type="Pfam" id="PF00814"/>
    </source>
</evidence>
<protein>
    <recommendedName>
        <fullName evidence="1">N(6)-L-threonylcarbamoyladenine synthase</fullName>
        <ecNumber evidence="1">2.3.1.234</ecNumber>
    </recommendedName>
</protein>
<dbReference type="PRINTS" id="PR00789">
    <property type="entry name" value="OSIALOPTASE"/>
</dbReference>
<dbReference type="GO" id="GO:0046872">
    <property type="term" value="F:metal ion binding"/>
    <property type="evidence" value="ECO:0007669"/>
    <property type="project" value="UniProtKB-KW"/>
</dbReference>
<feature type="domain" description="Gcp-like" evidence="8">
    <location>
        <begin position="75"/>
        <end position="176"/>
    </location>
</feature>
<reference evidence="9 10" key="1">
    <citation type="submission" date="2019-02" db="EMBL/GenBank/DDBJ databases">
        <title>Deep-cultivation of Planctomycetes and their phenomic and genomic characterization uncovers novel biology.</title>
        <authorList>
            <person name="Wiegand S."/>
            <person name="Jogler M."/>
            <person name="Boedeker C."/>
            <person name="Pinto D."/>
            <person name="Vollmers J."/>
            <person name="Rivas-Marin E."/>
            <person name="Kohn T."/>
            <person name="Peeters S.H."/>
            <person name="Heuer A."/>
            <person name="Rast P."/>
            <person name="Oberbeckmann S."/>
            <person name="Bunk B."/>
            <person name="Jeske O."/>
            <person name="Meyerdierks A."/>
            <person name="Storesund J.E."/>
            <person name="Kallscheuer N."/>
            <person name="Luecker S."/>
            <person name="Lage O.M."/>
            <person name="Pohl T."/>
            <person name="Merkel B.J."/>
            <person name="Hornburger P."/>
            <person name="Mueller R.-W."/>
            <person name="Bruemmer F."/>
            <person name="Labrenz M."/>
            <person name="Spormann A.M."/>
            <person name="Op Den Camp H."/>
            <person name="Overmann J."/>
            <person name="Amann R."/>
            <person name="Jetten M.S.M."/>
            <person name="Mascher T."/>
            <person name="Medema M.H."/>
            <person name="Devos D.P."/>
            <person name="Kaster A.-K."/>
            <person name="Ovreas L."/>
            <person name="Rohde M."/>
            <person name="Galperin M.Y."/>
            <person name="Jogler C."/>
        </authorList>
    </citation>
    <scope>NUCLEOTIDE SEQUENCE [LARGE SCALE GENOMIC DNA]</scope>
    <source>
        <strain evidence="9 10">Q31b</strain>
    </source>
</reference>
<dbReference type="AlphaFoldDB" id="A0A5C6DK98"/>